<evidence type="ECO:0000256" key="1">
    <source>
        <dbReference type="SAM" id="Phobius"/>
    </source>
</evidence>
<proteinExistence type="predicted"/>
<dbReference type="EMBL" id="FUYP01000025">
    <property type="protein sequence ID" value="SKB87665.1"/>
    <property type="molecule type" value="Genomic_DNA"/>
</dbReference>
<organism evidence="2 3">
    <name type="scientific">Sphingopyxis flava</name>
    <dbReference type="NCBI Taxonomy" id="1507287"/>
    <lineage>
        <taxon>Bacteria</taxon>
        <taxon>Pseudomonadati</taxon>
        <taxon>Pseudomonadota</taxon>
        <taxon>Alphaproteobacteria</taxon>
        <taxon>Sphingomonadales</taxon>
        <taxon>Sphingomonadaceae</taxon>
        <taxon>Sphingopyxis</taxon>
    </lineage>
</organism>
<keyword evidence="3" id="KW-1185">Reference proteome</keyword>
<feature type="transmembrane region" description="Helical" evidence="1">
    <location>
        <begin position="67"/>
        <end position="86"/>
    </location>
</feature>
<keyword evidence="1" id="KW-1133">Transmembrane helix</keyword>
<gene>
    <name evidence="2" type="ORF">SAMN06295937_10252</name>
</gene>
<keyword evidence="1" id="KW-0812">Transmembrane</keyword>
<reference evidence="3" key="1">
    <citation type="submission" date="2017-02" db="EMBL/GenBank/DDBJ databases">
        <authorList>
            <person name="Varghese N."/>
            <person name="Submissions S."/>
        </authorList>
    </citation>
    <scope>NUCLEOTIDE SEQUENCE [LARGE SCALE GENOMIC DNA]</scope>
    <source>
        <strain evidence="3">R11H</strain>
    </source>
</reference>
<dbReference type="AlphaFoldDB" id="A0A1T5EUN7"/>
<feature type="transmembrane region" description="Helical" evidence="1">
    <location>
        <begin position="6"/>
        <end position="31"/>
    </location>
</feature>
<evidence type="ECO:0000313" key="3">
    <source>
        <dbReference type="Proteomes" id="UP000190044"/>
    </source>
</evidence>
<keyword evidence="1" id="KW-0472">Membrane</keyword>
<name>A0A1T5EUN7_9SPHN</name>
<evidence type="ECO:0000313" key="2">
    <source>
        <dbReference type="EMBL" id="SKB87665.1"/>
    </source>
</evidence>
<dbReference type="Proteomes" id="UP000190044">
    <property type="component" value="Unassembled WGS sequence"/>
</dbReference>
<protein>
    <submittedName>
        <fullName evidence="2">Uncharacterized protein</fullName>
    </submittedName>
</protein>
<accession>A0A1T5EUN7</accession>
<sequence length="109" mass="11961">MIEALYVLAGATVAISIDWAIYTHLGAYLYVGFPKTPYRRYREIGRGSVIALARTASVVIAGMSAGFAFASTNASLWLLAVGLFGFRNFHNYRLRVLALCGWNGVINRV</sequence>